<dbReference type="GO" id="GO:0005524">
    <property type="term" value="F:ATP binding"/>
    <property type="evidence" value="ECO:0007669"/>
    <property type="project" value="UniProtKB-UniRule"/>
</dbReference>
<dbReference type="GO" id="GO:0007165">
    <property type="term" value="P:signal transduction"/>
    <property type="evidence" value="ECO:0007669"/>
    <property type="project" value="TreeGrafter"/>
</dbReference>
<evidence type="ECO:0000256" key="10">
    <source>
        <dbReference type="RuleBase" id="RU000304"/>
    </source>
</evidence>
<comment type="similarity">
    <text evidence="10">Belongs to the protein kinase superfamily.</text>
</comment>
<dbReference type="InterPro" id="IPR011009">
    <property type="entry name" value="Kinase-like_dom_sf"/>
</dbReference>
<keyword evidence="4 9" id="KW-0547">Nucleotide-binding</keyword>
<dbReference type="EMBL" id="JAEPRD010000011">
    <property type="protein sequence ID" value="KAG2210586.1"/>
    <property type="molecule type" value="Genomic_DNA"/>
</dbReference>
<dbReference type="SUPFAM" id="SSF56112">
    <property type="entry name" value="Protein kinase-like (PK-like)"/>
    <property type="match status" value="1"/>
</dbReference>
<evidence type="ECO:0000313" key="13">
    <source>
        <dbReference type="Proteomes" id="UP000603453"/>
    </source>
</evidence>
<evidence type="ECO:0000256" key="9">
    <source>
        <dbReference type="PROSITE-ProRule" id="PRU10141"/>
    </source>
</evidence>
<evidence type="ECO:0000256" key="3">
    <source>
        <dbReference type="ARBA" id="ARBA00022679"/>
    </source>
</evidence>
<evidence type="ECO:0000313" key="12">
    <source>
        <dbReference type="EMBL" id="KAG2210586.1"/>
    </source>
</evidence>
<evidence type="ECO:0000256" key="6">
    <source>
        <dbReference type="ARBA" id="ARBA00022840"/>
    </source>
</evidence>
<dbReference type="PROSITE" id="PS00108">
    <property type="entry name" value="PROTEIN_KINASE_ST"/>
    <property type="match status" value="1"/>
</dbReference>
<evidence type="ECO:0000256" key="8">
    <source>
        <dbReference type="ARBA" id="ARBA00048679"/>
    </source>
</evidence>
<reference evidence="12" key="1">
    <citation type="submission" date="2020-12" db="EMBL/GenBank/DDBJ databases">
        <title>Metabolic potential, ecology and presence of endohyphal bacteria is reflected in genomic diversity of Mucoromycotina.</title>
        <authorList>
            <person name="Muszewska A."/>
            <person name="Okrasinska A."/>
            <person name="Steczkiewicz K."/>
            <person name="Drgas O."/>
            <person name="Orlowska M."/>
            <person name="Perlinska-Lenart U."/>
            <person name="Aleksandrzak-Piekarczyk T."/>
            <person name="Szatraj K."/>
            <person name="Zielenkiewicz U."/>
            <person name="Pilsyk S."/>
            <person name="Malc E."/>
            <person name="Mieczkowski P."/>
            <person name="Kruszewska J.S."/>
            <person name="Biernat P."/>
            <person name="Pawlowska J."/>
        </authorList>
    </citation>
    <scope>NUCLEOTIDE SEQUENCE</scope>
    <source>
        <strain evidence="12">WA0000017839</strain>
    </source>
</reference>
<organism evidence="12 13">
    <name type="scientific">Mucor saturninus</name>
    <dbReference type="NCBI Taxonomy" id="64648"/>
    <lineage>
        <taxon>Eukaryota</taxon>
        <taxon>Fungi</taxon>
        <taxon>Fungi incertae sedis</taxon>
        <taxon>Mucoromycota</taxon>
        <taxon>Mucoromycotina</taxon>
        <taxon>Mucoromycetes</taxon>
        <taxon>Mucorales</taxon>
        <taxon>Mucorineae</taxon>
        <taxon>Mucoraceae</taxon>
        <taxon>Mucor</taxon>
    </lineage>
</organism>
<dbReference type="OrthoDB" id="289250at2759"/>
<comment type="catalytic activity">
    <reaction evidence="8">
        <text>L-seryl-[protein] + ATP = O-phospho-L-seryl-[protein] + ADP + H(+)</text>
        <dbReference type="Rhea" id="RHEA:17989"/>
        <dbReference type="Rhea" id="RHEA-COMP:9863"/>
        <dbReference type="Rhea" id="RHEA-COMP:11604"/>
        <dbReference type="ChEBI" id="CHEBI:15378"/>
        <dbReference type="ChEBI" id="CHEBI:29999"/>
        <dbReference type="ChEBI" id="CHEBI:30616"/>
        <dbReference type="ChEBI" id="CHEBI:83421"/>
        <dbReference type="ChEBI" id="CHEBI:456216"/>
        <dbReference type="EC" id="2.7.11.1"/>
    </reaction>
</comment>
<gene>
    <name evidence="12" type="ORF">INT47_002528</name>
</gene>
<dbReference type="FunFam" id="1.10.510.10:FF:000571">
    <property type="entry name" value="Maternal embryonic leucine zipper kinase"/>
    <property type="match status" value="1"/>
</dbReference>
<dbReference type="AlphaFoldDB" id="A0A8H7RJ47"/>
<evidence type="ECO:0000256" key="2">
    <source>
        <dbReference type="ARBA" id="ARBA00022527"/>
    </source>
</evidence>
<dbReference type="InterPro" id="IPR008271">
    <property type="entry name" value="Ser/Thr_kinase_AS"/>
</dbReference>
<feature type="binding site" evidence="9">
    <location>
        <position position="205"/>
    </location>
    <ligand>
        <name>ATP</name>
        <dbReference type="ChEBI" id="CHEBI:30616"/>
    </ligand>
</feature>
<dbReference type="Pfam" id="PF00069">
    <property type="entry name" value="Pkinase"/>
    <property type="match status" value="1"/>
</dbReference>
<keyword evidence="3" id="KW-0808">Transferase</keyword>
<dbReference type="Proteomes" id="UP000603453">
    <property type="component" value="Unassembled WGS sequence"/>
</dbReference>
<dbReference type="PANTHER" id="PTHR43895:SF32">
    <property type="entry name" value="SERINE_THREONINE-PROTEIN KINASE CHK1"/>
    <property type="match status" value="1"/>
</dbReference>
<sequence length="452" mass="52006">MTISPSNGNIPTLSQPSVRLSIPESLPEIQSKNNAFFNIPTTTYSIRPPPPPMIQLKTYNQEHIPIEHHNSYPTFTDRIRCLVLANRKSSVVAPEKIEEKTIIPFPAPTQRLLTPQDGSAIPVISLSPNYSTNKTNIIPLLSEAPMLGDDDENLEYKFFMAPPVEDNLIGKYVWKYRIIHSLGEGAFSKVYLADNLEQGGQFAVKTIQKERIKENKRLKSIIEREVGILKFLDHDRIVQLEATMETEQHLCIVLEYVQGEELFDFVQHMHSDIHEEATKASIDEQLIKRLTLELVQVVSWLHNHNIVHRDLKLENILVYYDNRGELHLKLTDFGLARVFDPKQPILTTRCGSEEYTSPEIIQSIGYDGRLTDTWSVGIILYALLVGYLPFSYSSRRGERVSHLYHRIVLAKVNWPHTDKISEEAKEVVERILVREPDKRIRLDQLDALLWFQ</sequence>
<evidence type="ECO:0000256" key="7">
    <source>
        <dbReference type="ARBA" id="ARBA00047899"/>
    </source>
</evidence>
<accession>A0A8H7RJ47</accession>
<comment type="catalytic activity">
    <reaction evidence="7">
        <text>L-threonyl-[protein] + ATP = O-phospho-L-threonyl-[protein] + ADP + H(+)</text>
        <dbReference type="Rhea" id="RHEA:46608"/>
        <dbReference type="Rhea" id="RHEA-COMP:11060"/>
        <dbReference type="Rhea" id="RHEA-COMP:11605"/>
        <dbReference type="ChEBI" id="CHEBI:15378"/>
        <dbReference type="ChEBI" id="CHEBI:30013"/>
        <dbReference type="ChEBI" id="CHEBI:30616"/>
        <dbReference type="ChEBI" id="CHEBI:61977"/>
        <dbReference type="ChEBI" id="CHEBI:456216"/>
        <dbReference type="EC" id="2.7.11.1"/>
    </reaction>
</comment>
<name>A0A8H7RJ47_9FUNG</name>
<proteinExistence type="inferred from homology"/>
<feature type="domain" description="Protein kinase" evidence="11">
    <location>
        <begin position="176"/>
        <end position="451"/>
    </location>
</feature>
<comment type="caution">
    <text evidence="12">The sequence shown here is derived from an EMBL/GenBank/DDBJ whole genome shotgun (WGS) entry which is preliminary data.</text>
</comment>
<dbReference type="PANTHER" id="PTHR43895">
    <property type="entry name" value="CALCIUM/CALMODULIN-DEPENDENT PROTEIN KINASE KINASE-RELATED"/>
    <property type="match status" value="1"/>
</dbReference>
<keyword evidence="13" id="KW-1185">Reference proteome</keyword>
<dbReference type="Gene3D" id="1.10.510.10">
    <property type="entry name" value="Transferase(Phosphotransferase) domain 1"/>
    <property type="match status" value="1"/>
</dbReference>
<evidence type="ECO:0000256" key="4">
    <source>
        <dbReference type="ARBA" id="ARBA00022741"/>
    </source>
</evidence>
<keyword evidence="2 10" id="KW-0723">Serine/threonine-protein kinase</keyword>
<evidence type="ECO:0000259" key="11">
    <source>
        <dbReference type="PROSITE" id="PS50011"/>
    </source>
</evidence>
<dbReference type="FunFam" id="3.30.200.20:FF:000042">
    <property type="entry name" value="Aurora kinase A"/>
    <property type="match status" value="1"/>
</dbReference>
<protein>
    <recommendedName>
        <fullName evidence="1">non-specific serine/threonine protein kinase</fullName>
        <ecNumber evidence="1">2.7.11.1</ecNumber>
    </recommendedName>
</protein>
<dbReference type="InterPro" id="IPR017441">
    <property type="entry name" value="Protein_kinase_ATP_BS"/>
</dbReference>
<keyword evidence="6 9" id="KW-0067">ATP-binding</keyword>
<dbReference type="GO" id="GO:0004674">
    <property type="term" value="F:protein serine/threonine kinase activity"/>
    <property type="evidence" value="ECO:0007669"/>
    <property type="project" value="UniProtKB-KW"/>
</dbReference>
<evidence type="ECO:0000256" key="5">
    <source>
        <dbReference type="ARBA" id="ARBA00022777"/>
    </source>
</evidence>
<dbReference type="PROSITE" id="PS50011">
    <property type="entry name" value="PROTEIN_KINASE_DOM"/>
    <property type="match status" value="1"/>
</dbReference>
<evidence type="ECO:0000256" key="1">
    <source>
        <dbReference type="ARBA" id="ARBA00012513"/>
    </source>
</evidence>
<keyword evidence="5" id="KW-0418">Kinase</keyword>
<dbReference type="InterPro" id="IPR000719">
    <property type="entry name" value="Prot_kinase_dom"/>
</dbReference>
<dbReference type="PROSITE" id="PS00107">
    <property type="entry name" value="PROTEIN_KINASE_ATP"/>
    <property type="match status" value="1"/>
</dbReference>
<dbReference type="EC" id="2.7.11.1" evidence="1"/>
<dbReference type="SMART" id="SM00220">
    <property type="entry name" value="S_TKc"/>
    <property type="match status" value="1"/>
</dbReference>